<proteinExistence type="predicted"/>
<evidence type="ECO:0000313" key="2">
    <source>
        <dbReference type="Proteomes" id="UP000198287"/>
    </source>
</evidence>
<name>A0A226CX65_FOLCA</name>
<keyword evidence="2" id="KW-1185">Reference proteome</keyword>
<dbReference type="EMBL" id="LNIX01000058">
    <property type="protein sequence ID" value="OXA37350.1"/>
    <property type="molecule type" value="Genomic_DNA"/>
</dbReference>
<protein>
    <submittedName>
        <fullName evidence="1">Uncharacterized protein</fullName>
    </submittedName>
</protein>
<organism evidence="1 2">
    <name type="scientific">Folsomia candida</name>
    <name type="common">Springtail</name>
    <dbReference type="NCBI Taxonomy" id="158441"/>
    <lineage>
        <taxon>Eukaryota</taxon>
        <taxon>Metazoa</taxon>
        <taxon>Ecdysozoa</taxon>
        <taxon>Arthropoda</taxon>
        <taxon>Hexapoda</taxon>
        <taxon>Collembola</taxon>
        <taxon>Entomobryomorpha</taxon>
        <taxon>Isotomoidea</taxon>
        <taxon>Isotomidae</taxon>
        <taxon>Proisotominae</taxon>
        <taxon>Folsomia</taxon>
    </lineage>
</organism>
<comment type="caution">
    <text evidence="1">The sequence shown here is derived from an EMBL/GenBank/DDBJ whole genome shotgun (WGS) entry which is preliminary data.</text>
</comment>
<accession>A0A226CX65</accession>
<dbReference type="Proteomes" id="UP000198287">
    <property type="component" value="Unassembled WGS sequence"/>
</dbReference>
<gene>
    <name evidence="1" type="ORF">Fcan01_27868</name>
</gene>
<dbReference type="AlphaFoldDB" id="A0A226CX65"/>
<sequence>MNQLYDAMYHGDSQGDHPGVDGQELLVWLRSYVVLDSRGNKRDSLTQRIDPPLTPLGLRLMISMNEIPSPRLPHSDFLSSQFRPYNRILMLTDLEETTLTSELLRLLNAGFQFTREHIKEMCHTFTSSLNPPRPYYFNPSTKMVDEQWYGEFATRNPFLTTHQNIRTYFGALGNCNRHNRTLNITPPSPLLTYPKNFLLPRRPIRRGILSYTYQRYTTRRSPLYLPRWKPRHTAYLATFLNHQANISGQLDRDHIAHHLGQEARIPYVHTPSPTSENPLPYVRKPPPHFSAYL</sequence>
<reference evidence="1 2" key="1">
    <citation type="submission" date="2015-12" db="EMBL/GenBank/DDBJ databases">
        <title>The genome of Folsomia candida.</title>
        <authorList>
            <person name="Faddeeva A."/>
            <person name="Derks M.F."/>
            <person name="Anvar Y."/>
            <person name="Smit S."/>
            <person name="Van Straalen N."/>
            <person name="Roelofs D."/>
        </authorList>
    </citation>
    <scope>NUCLEOTIDE SEQUENCE [LARGE SCALE GENOMIC DNA]</scope>
    <source>
        <strain evidence="1 2">VU population</strain>
        <tissue evidence="1">Whole body</tissue>
    </source>
</reference>
<evidence type="ECO:0000313" key="1">
    <source>
        <dbReference type="EMBL" id="OXA37350.1"/>
    </source>
</evidence>